<name>A0A8B7NWJ8_HYAAZ</name>
<gene>
    <name evidence="4" type="primary">LOC108674657</name>
</gene>
<dbReference type="GO" id="GO:0006654">
    <property type="term" value="P:phosphatidic acid biosynthetic process"/>
    <property type="evidence" value="ECO:0007669"/>
    <property type="project" value="TreeGrafter"/>
</dbReference>
<protein>
    <submittedName>
        <fullName evidence="4">(Lyso)-N-acylphosphatidylethanolamine lipase</fullName>
    </submittedName>
</protein>
<evidence type="ECO:0000313" key="3">
    <source>
        <dbReference type="Proteomes" id="UP000694843"/>
    </source>
</evidence>
<dbReference type="AlphaFoldDB" id="A0A8B7NWJ8"/>
<dbReference type="OrthoDB" id="7457040at2759"/>
<evidence type="ECO:0000259" key="2">
    <source>
        <dbReference type="Pfam" id="PF00561"/>
    </source>
</evidence>
<accession>A0A8B7NWJ8</accession>
<proteinExistence type="inferred from homology"/>
<organism evidence="3 4">
    <name type="scientific">Hyalella azteca</name>
    <name type="common">Amphipod</name>
    <dbReference type="NCBI Taxonomy" id="294128"/>
    <lineage>
        <taxon>Eukaryota</taxon>
        <taxon>Metazoa</taxon>
        <taxon>Ecdysozoa</taxon>
        <taxon>Arthropoda</taxon>
        <taxon>Crustacea</taxon>
        <taxon>Multicrustacea</taxon>
        <taxon>Malacostraca</taxon>
        <taxon>Eumalacostraca</taxon>
        <taxon>Peracarida</taxon>
        <taxon>Amphipoda</taxon>
        <taxon>Senticaudata</taxon>
        <taxon>Talitrida</taxon>
        <taxon>Talitroidea</taxon>
        <taxon>Hyalellidae</taxon>
        <taxon>Hyalella</taxon>
    </lineage>
</organism>
<dbReference type="Proteomes" id="UP000694843">
    <property type="component" value="Unplaced"/>
</dbReference>
<dbReference type="GO" id="GO:0055088">
    <property type="term" value="P:lipid homeostasis"/>
    <property type="evidence" value="ECO:0007669"/>
    <property type="project" value="TreeGrafter"/>
</dbReference>
<dbReference type="Pfam" id="PF00561">
    <property type="entry name" value="Abhydrolase_1"/>
    <property type="match status" value="1"/>
</dbReference>
<dbReference type="PANTHER" id="PTHR42886">
    <property type="entry name" value="RE40534P-RELATED"/>
    <property type="match status" value="1"/>
</dbReference>
<dbReference type="Gene3D" id="3.40.50.1820">
    <property type="entry name" value="alpha/beta hydrolase"/>
    <property type="match status" value="1"/>
</dbReference>
<dbReference type="GO" id="GO:0052689">
    <property type="term" value="F:carboxylic ester hydrolase activity"/>
    <property type="evidence" value="ECO:0007669"/>
    <property type="project" value="TreeGrafter"/>
</dbReference>
<comment type="similarity">
    <text evidence="1">Belongs to the peptidase S33 family. ABHD4/ABHD5 subfamily.</text>
</comment>
<dbReference type="SUPFAM" id="SSF53474">
    <property type="entry name" value="alpha/beta-Hydrolases"/>
    <property type="match status" value="1"/>
</dbReference>
<dbReference type="InterPro" id="IPR000073">
    <property type="entry name" value="AB_hydrolase_1"/>
</dbReference>
<dbReference type="GeneID" id="108674657"/>
<reference evidence="4" key="1">
    <citation type="submission" date="2025-08" db="UniProtKB">
        <authorList>
            <consortium name="RefSeq"/>
        </authorList>
    </citation>
    <scope>IDENTIFICATION</scope>
    <source>
        <tissue evidence="4">Whole organism</tissue>
    </source>
</reference>
<dbReference type="GO" id="GO:0005739">
    <property type="term" value="C:mitochondrion"/>
    <property type="evidence" value="ECO:0007669"/>
    <property type="project" value="TreeGrafter"/>
</dbReference>
<dbReference type="RefSeq" id="XP_018018107.1">
    <property type="nucleotide sequence ID" value="XM_018162618.1"/>
</dbReference>
<dbReference type="KEGG" id="hazt:108674657"/>
<feature type="domain" description="AB hydrolase-1" evidence="2">
    <location>
        <begin position="20"/>
        <end position="84"/>
    </location>
</feature>
<keyword evidence="3" id="KW-1185">Reference proteome</keyword>
<dbReference type="GO" id="GO:0042171">
    <property type="term" value="F:lysophosphatidic acid acyltransferase activity"/>
    <property type="evidence" value="ECO:0007669"/>
    <property type="project" value="TreeGrafter"/>
</dbReference>
<dbReference type="PANTHER" id="PTHR42886:SF29">
    <property type="entry name" value="PUMMELIG, ISOFORM A"/>
    <property type="match status" value="1"/>
</dbReference>
<evidence type="ECO:0000313" key="4">
    <source>
        <dbReference type="RefSeq" id="XP_018018107.1"/>
    </source>
</evidence>
<sequence length="124" mass="14359">MLLIFHEPLRFNSNIVQFTFMDMLGFGRSSRPTYSRDPLQAEQELVESIEAWRKVVGLERFMLLGHSLGAYLATVYAFKYPDRIVEPYSAPVEWYDSCYDRTSIALLQPYHQRMGRSCVAGRPG</sequence>
<dbReference type="InterPro" id="IPR029058">
    <property type="entry name" value="AB_hydrolase_fold"/>
</dbReference>
<evidence type="ECO:0000256" key="1">
    <source>
        <dbReference type="ARBA" id="ARBA00038097"/>
    </source>
</evidence>